<keyword evidence="5 8" id="KW-0805">Transcription regulation</keyword>
<dbReference type="Pfam" id="PF01475">
    <property type="entry name" value="FUR"/>
    <property type="match status" value="1"/>
</dbReference>
<dbReference type="EMBL" id="FNCE01000002">
    <property type="protein sequence ID" value="SDF81362.1"/>
    <property type="molecule type" value="Genomic_DNA"/>
</dbReference>
<proteinExistence type="inferred from homology"/>
<dbReference type="GO" id="GO:0005737">
    <property type="term" value="C:cytoplasm"/>
    <property type="evidence" value="ECO:0007669"/>
    <property type="project" value="UniProtKB-SubCell"/>
</dbReference>
<dbReference type="SUPFAM" id="SSF46785">
    <property type="entry name" value="Winged helix' DNA-binding domain"/>
    <property type="match status" value="1"/>
</dbReference>
<name>A0A1G7P4X6_9PROT</name>
<dbReference type="Gene3D" id="3.30.1490.190">
    <property type="match status" value="1"/>
</dbReference>
<evidence type="ECO:0000256" key="1">
    <source>
        <dbReference type="ARBA" id="ARBA00007957"/>
    </source>
</evidence>
<dbReference type="AlphaFoldDB" id="A0A1G7P4X6"/>
<organism evidence="9 10">
    <name type="scientific">Limimonas halophila</name>
    <dbReference type="NCBI Taxonomy" id="1082479"/>
    <lineage>
        <taxon>Bacteria</taxon>
        <taxon>Pseudomonadati</taxon>
        <taxon>Pseudomonadota</taxon>
        <taxon>Alphaproteobacteria</taxon>
        <taxon>Rhodospirillales</taxon>
        <taxon>Rhodovibrionaceae</taxon>
        <taxon>Limimonas</taxon>
    </lineage>
</organism>
<dbReference type="FunFam" id="1.10.10.10:FF:000051">
    <property type="entry name" value="Fur family transcriptional regulator"/>
    <property type="match status" value="1"/>
</dbReference>
<keyword evidence="6 8" id="KW-0238">DNA-binding</keyword>
<gene>
    <name evidence="8" type="primary">fur</name>
    <name evidence="9" type="ORF">SAMN05216241_102434</name>
</gene>
<evidence type="ECO:0000256" key="2">
    <source>
        <dbReference type="ARBA" id="ARBA00022491"/>
    </source>
</evidence>
<dbReference type="Gene3D" id="1.10.10.10">
    <property type="entry name" value="Winged helix-like DNA-binding domain superfamily/Winged helix DNA-binding domain"/>
    <property type="match status" value="1"/>
</dbReference>
<dbReference type="InterPro" id="IPR043135">
    <property type="entry name" value="Fur_C"/>
</dbReference>
<dbReference type="RefSeq" id="WP_090019039.1">
    <property type="nucleotide sequence ID" value="NZ_FNCE01000002.1"/>
</dbReference>
<reference evidence="9 10" key="1">
    <citation type="submission" date="2016-10" db="EMBL/GenBank/DDBJ databases">
        <authorList>
            <person name="de Groot N.N."/>
        </authorList>
    </citation>
    <scope>NUCLEOTIDE SEQUENCE [LARGE SCALE GENOMIC DNA]</scope>
    <source>
        <strain evidence="9 10">DSM 25584</strain>
    </source>
</reference>
<comment type="subcellular location">
    <subcellularLocation>
        <location evidence="8">Cytoplasm</location>
    </subcellularLocation>
</comment>
<keyword evidence="10" id="KW-1185">Reference proteome</keyword>
<evidence type="ECO:0000256" key="8">
    <source>
        <dbReference type="RuleBase" id="RU364037"/>
    </source>
</evidence>
<dbReference type="OrthoDB" id="8659436at2"/>
<dbReference type="InterPro" id="IPR036388">
    <property type="entry name" value="WH-like_DNA-bd_sf"/>
</dbReference>
<dbReference type="GO" id="GO:0008270">
    <property type="term" value="F:zinc ion binding"/>
    <property type="evidence" value="ECO:0007669"/>
    <property type="project" value="TreeGrafter"/>
</dbReference>
<keyword evidence="8" id="KW-0408">Iron</keyword>
<dbReference type="CDD" id="cd07153">
    <property type="entry name" value="Fur_like"/>
    <property type="match status" value="1"/>
</dbReference>
<keyword evidence="2 8" id="KW-0678">Repressor</keyword>
<comment type="similarity">
    <text evidence="1 8">Belongs to the Fur family.</text>
</comment>
<evidence type="ECO:0000313" key="10">
    <source>
        <dbReference type="Proteomes" id="UP000199415"/>
    </source>
</evidence>
<evidence type="ECO:0000256" key="6">
    <source>
        <dbReference type="ARBA" id="ARBA00023125"/>
    </source>
</evidence>
<dbReference type="PANTHER" id="PTHR33202:SF7">
    <property type="entry name" value="FERRIC UPTAKE REGULATION PROTEIN"/>
    <property type="match status" value="1"/>
</dbReference>
<evidence type="ECO:0000313" key="9">
    <source>
        <dbReference type="EMBL" id="SDF81362.1"/>
    </source>
</evidence>
<evidence type="ECO:0000256" key="7">
    <source>
        <dbReference type="ARBA" id="ARBA00023163"/>
    </source>
</evidence>
<dbReference type="GO" id="GO:0000976">
    <property type="term" value="F:transcription cis-regulatory region binding"/>
    <property type="evidence" value="ECO:0007669"/>
    <property type="project" value="TreeGrafter"/>
</dbReference>
<keyword evidence="7 8" id="KW-0804">Transcription</keyword>
<dbReference type="GO" id="GO:1900376">
    <property type="term" value="P:regulation of secondary metabolite biosynthetic process"/>
    <property type="evidence" value="ECO:0007669"/>
    <property type="project" value="TreeGrafter"/>
</dbReference>
<keyword evidence="4 8" id="KW-0862">Zinc</keyword>
<comment type="subunit">
    <text evidence="8">Homodimer.</text>
</comment>
<protein>
    <recommendedName>
        <fullName evidence="8">Ferric uptake regulation protein</fullName>
    </recommendedName>
</protein>
<keyword evidence="3 8" id="KW-0479">Metal-binding</keyword>
<dbReference type="GO" id="GO:0003700">
    <property type="term" value="F:DNA-binding transcription factor activity"/>
    <property type="evidence" value="ECO:0007669"/>
    <property type="project" value="UniProtKB-UniRule"/>
</dbReference>
<accession>A0A1G7P4X6</accession>
<dbReference type="InterPro" id="IPR002481">
    <property type="entry name" value="FUR"/>
</dbReference>
<dbReference type="PANTHER" id="PTHR33202">
    <property type="entry name" value="ZINC UPTAKE REGULATION PROTEIN"/>
    <property type="match status" value="1"/>
</dbReference>
<dbReference type="GO" id="GO:0045892">
    <property type="term" value="P:negative regulation of DNA-templated transcription"/>
    <property type="evidence" value="ECO:0007669"/>
    <property type="project" value="TreeGrafter"/>
</dbReference>
<evidence type="ECO:0000256" key="5">
    <source>
        <dbReference type="ARBA" id="ARBA00023015"/>
    </source>
</evidence>
<sequence length="139" mass="16076">MTELEQKCIDAGLKMTGQRRAILEVLERADDHPSVETVYLRSKEMDSSISIATVYRTLNLLGQMNLVKKHDFNENHARFEANLEQHYHFIDVNTGEVVEFKDEELDARLRQIANDLGFDLVDRRVELYGHKNPDNEGDS</sequence>
<dbReference type="InterPro" id="IPR036390">
    <property type="entry name" value="WH_DNA-bd_sf"/>
</dbReference>
<evidence type="ECO:0000256" key="3">
    <source>
        <dbReference type="ARBA" id="ARBA00022723"/>
    </source>
</evidence>
<evidence type="ECO:0000256" key="4">
    <source>
        <dbReference type="ARBA" id="ARBA00022833"/>
    </source>
</evidence>
<dbReference type="Proteomes" id="UP000199415">
    <property type="component" value="Unassembled WGS sequence"/>
</dbReference>
<keyword evidence="8" id="KW-0963">Cytoplasm</keyword>
<dbReference type="STRING" id="1082479.SAMN05216241_102434"/>